<keyword evidence="3 7" id="KW-0808">Transferase</keyword>
<feature type="binding site" evidence="7">
    <location>
        <begin position="93"/>
        <end position="97"/>
    </location>
    <ligand>
        <name>substrate</name>
    </ligand>
</feature>
<keyword evidence="4 7" id="KW-0819">tRNA processing</keyword>
<dbReference type="HAMAP" id="MF_00168">
    <property type="entry name" value="Q_tRNA_Tgt"/>
    <property type="match status" value="1"/>
</dbReference>
<evidence type="ECO:0000259" key="9">
    <source>
        <dbReference type="Pfam" id="PF01702"/>
    </source>
</evidence>
<gene>
    <name evidence="7" type="primary">tgt</name>
    <name evidence="10" type="ordered locus">Glov_2011</name>
</gene>
<keyword evidence="2 7" id="KW-0328">Glycosyltransferase</keyword>
<dbReference type="GO" id="GO:0008479">
    <property type="term" value="F:tRNA-guanosine(34) queuine transglycosylase activity"/>
    <property type="evidence" value="ECO:0007669"/>
    <property type="project" value="UniProtKB-UniRule"/>
</dbReference>
<evidence type="ECO:0000256" key="2">
    <source>
        <dbReference type="ARBA" id="ARBA00022676"/>
    </source>
</evidence>
<evidence type="ECO:0000256" key="6">
    <source>
        <dbReference type="ARBA" id="ARBA00050112"/>
    </source>
</evidence>
<evidence type="ECO:0000256" key="3">
    <source>
        <dbReference type="ARBA" id="ARBA00022679"/>
    </source>
</evidence>
<evidence type="ECO:0000256" key="4">
    <source>
        <dbReference type="ARBA" id="ARBA00022694"/>
    </source>
</evidence>
<feature type="active site" description="Nucleophile" evidence="7">
    <location>
        <position position="266"/>
    </location>
</feature>
<proteinExistence type="inferred from homology"/>
<feature type="binding site" evidence="7">
    <location>
        <position position="216"/>
    </location>
    <ligand>
        <name>substrate</name>
    </ligand>
</feature>
<sequence>MPDHFQVEHQDGGCRARTGRLTTPHGEIQTPIFMPVGTNASVKAMRPEDLTDAGAQIILANTYHLYLRPGHRLVEELGGLHRFMSWDRPILTDSGGFQVYSLTELRKITEEGVKFRSHIDGSMHLLTPELSIKVQEALGADIIMCFDECPPADAGREYVERSLAMTTRWAQRSKDAHTRRDQLLFGIVQGGRFSDLRQRSLQELQGIGFDGYALGGLSVGEEKPVMHEVMDACSDLLPADYPRYIMGIGTPEDLVEAVWRGYDMFDCVMPTRNARNGMLFTSQGRVNIKRKQYEQDQGPLDPACSCYVCRNYSRAYLRHLFRSGEILASMLNTHHNIAWYLSLMGRIREAIRQDQFEAFRKEFYHQQHTTAENNKEEYNV</sequence>
<dbReference type="UniPathway" id="UPA00392"/>
<evidence type="ECO:0000256" key="1">
    <source>
        <dbReference type="ARBA" id="ARBA00004691"/>
    </source>
</evidence>
<dbReference type="AlphaFoldDB" id="B3E2S0"/>
<evidence type="ECO:0000313" key="11">
    <source>
        <dbReference type="Proteomes" id="UP000002420"/>
    </source>
</evidence>
<dbReference type="FunFam" id="3.20.20.105:FF:000001">
    <property type="entry name" value="Queuine tRNA-ribosyltransferase"/>
    <property type="match status" value="1"/>
</dbReference>
<dbReference type="SUPFAM" id="SSF51713">
    <property type="entry name" value="tRNA-guanine transglycosylase"/>
    <property type="match status" value="1"/>
</dbReference>
<dbReference type="PANTHER" id="PTHR46499">
    <property type="entry name" value="QUEUINE TRNA-RIBOSYLTRANSFERASE"/>
    <property type="match status" value="1"/>
</dbReference>
<dbReference type="InterPro" id="IPR036511">
    <property type="entry name" value="TGT-like_sf"/>
</dbReference>
<dbReference type="PANTHER" id="PTHR46499:SF1">
    <property type="entry name" value="QUEUINE TRNA-RIBOSYLTRANSFERASE"/>
    <property type="match status" value="1"/>
</dbReference>
<dbReference type="STRING" id="398767.Glov_2011"/>
<dbReference type="KEGG" id="glo:Glov_2011"/>
<feature type="region of interest" description="RNA binding; important for wobble base 34 recognition" evidence="7">
    <location>
        <begin position="271"/>
        <end position="275"/>
    </location>
</feature>
<dbReference type="GO" id="GO:0046872">
    <property type="term" value="F:metal ion binding"/>
    <property type="evidence" value="ECO:0007669"/>
    <property type="project" value="UniProtKB-KW"/>
</dbReference>
<dbReference type="Gene3D" id="3.20.20.105">
    <property type="entry name" value="Queuine tRNA-ribosyltransferase-like"/>
    <property type="match status" value="1"/>
</dbReference>
<feature type="binding site" evidence="7">
    <location>
        <position position="304"/>
    </location>
    <ligand>
        <name>Zn(2+)</name>
        <dbReference type="ChEBI" id="CHEBI:29105"/>
    </ligand>
</feature>
<feature type="compositionally biased region" description="Basic and acidic residues" evidence="8">
    <location>
        <begin position="1"/>
        <end position="14"/>
    </location>
</feature>
<dbReference type="EMBL" id="CP001089">
    <property type="protein sequence ID" value="ACD95727.1"/>
    <property type="molecule type" value="Genomic_DNA"/>
</dbReference>
<dbReference type="NCBIfam" id="TIGR00430">
    <property type="entry name" value="Q_tRNA_tgt"/>
    <property type="match status" value="1"/>
</dbReference>
<dbReference type="InterPro" id="IPR004803">
    <property type="entry name" value="TGT"/>
</dbReference>
<comment type="catalytic activity">
    <reaction evidence="6 7">
        <text>7-aminomethyl-7-carbaguanine + guanosine(34) in tRNA = 7-aminomethyl-7-carbaguanosine(34) in tRNA + guanine</text>
        <dbReference type="Rhea" id="RHEA:24104"/>
        <dbReference type="Rhea" id="RHEA-COMP:10341"/>
        <dbReference type="Rhea" id="RHEA-COMP:10342"/>
        <dbReference type="ChEBI" id="CHEBI:16235"/>
        <dbReference type="ChEBI" id="CHEBI:58703"/>
        <dbReference type="ChEBI" id="CHEBI:74269"/>
        <dbReference type="ChEBI" id="CHEBI:82833"/>
        <dbReference type="EC" id="2.4.2.29"/>
    </reaction>
</comment>
<evidence type="ECO:0000313" key="10">
    <source>
        <dbReference type="EMBL" id="ACD95727.1"/>
    </source>
</evidence>
<dbReference type="Pfam" id="PF01702">
    <property type="entry name" value="TGT"/>
    <property type="match status" value="1"/>
</dbReference>
<dbReference type="GO" id="GO:0005829">
    <property type="term" value="C:cytosol"/>
    <property type="evidence" value="ECO:0007669"/>
    <property type="project" value="TreeGrafter"/>
</dbReference>
<dbReference type="GO" id="GO:0008616">
    <property type="term" value="P:tRNA queuosine(34) biosynthetic process"/>
    <property type="evidence" value="ECO:0007669"/>
    <property type="project" value="UniProtKB-UniRule"/>
</dbReference>
<dbReference type="InterPro" id="IPR050076">
    <property type="entry name" value="ArchSynthase1/Queuine_TRR"/>
</dbReference>
<comment type="similarity">
    <text evidence="7">Belongs to the queuine tRNA-ribosyltransferase family.</text>
</comment>
<feature type="binding site" evidence="7">
    <location>
        <position position="309"/>
    </location>
    <ligand>
        <name>Zn(2+)</name>
        <dbReference type="ChEBI" id="CHEBI:29105"/>
    </ligand>
</feature>
<dbReference type="NCBIfam" id="TIGR00449">
    <property type="entry name" value="tgt_general"/>
    <property type="match status" value="1"/>
</dbReference>
<comment type="cofactor">
    <cofactor evidence="7">
        <name>Zn(2+)</name>
        <dbReference type="ChEBI" id="CHEBI:29105"/>
    </cofactor>
    <text evidence="7">Binds 1 zinc ion per subunit.</text>
</comment>
<evidence type="ECO:0000256" key="7">
    <source>
        <dbReference type="HAMAP-Rule" id="MF_00168"/>
    </source>
</evidence>
<comment type="pathway">
    <text evidence="1 7">tRNA modification; tRNA-queuosine biosynthesis.</text>
</comment>
<evidence type="ECO:0000256" key="8">
    <source>
        <dbReference type="SAM" id="MobiDB-lite"/>
    </source>
</evidence>
<dbReference type="RefSeq" id="WP_012470066.1">
    <property type="nucleotide sequence ID" value="NC_010814.1"/>
</dbReference>
<feature type="region of interest" description="Disordered" evidence="8">
    <location>
        <begin position="1"/>
        <end position="29"/>
    </location>
</feature>
<accession>B3E2S0</accession>
<feature type="binding site" evidence="7">
    <location>
        <position position="335"/>
    </location>
    <ligand>
        <name>Zn(2+)</name>
        <dbReference type="ChEBI" id="CHEBI:29105"/>
    </ligand>
</feature>
<comment type="subunit">
    <text evidence="7">Homodimer. Within each dimer, one monomer is responsible for RNA recognition and catalysis, while the other monomer binds to the replacement base PreQ1.</text>
</comment>
<feature type="domain" description="tRNA-guanine(15) transglycosylase-like" evidence="9">
    <location>
        <begin position="15"/>
        <end position="367"/>
    </location>
</feature>
<name>B3E2S0_TRIL1</name>
<organism evidence="10 11">
    <name type="scientific">Trichlorobacter lovleyi (strain ATCC BAA-1151 / DSM 17278 / SZ)</name>
    <name type="common">Geobacter lovleyi</name>
    <dbReference type="NCBI Taxonomy" id="398767"/>
    <lineage>
        <taxon>Bacteria</taxon>
        <taxon>Pseudomonadati</taxon>
        <taxon>Thermodesulfobacteriota</taxon>
        <taxon>Desulfuromonadia</taxon>
        <taxon>Geobacterales</taxon>
        <taxon>Geobacteraceae</taxon>
        <taxon>Trichlorobacter</taxon>
    </lineage>
</organism>
<feature type="binding site" evidence="7">
    <location>
        <position position="306"/>
    </location>
    <ligand>
        <name>Zn(2+)</name>
        <dbReference type="ChEBI" id="CHEBI:29105"/>
    </ligand>
</feature>
<dbReference type="eggNOG" id="COG0343">
    <property type="taxonomic scope" value="Bacteria"/>
</dbReference>
<protein>
    <recommendedName>
        <fullName evidence="7">Queuine tRNA-ribosyltransferase</fullName>
        <ecNumber evidence="7">2.4.2.29</ecNumber>
    </recommendedName>
    <alternativeName>
        <fullName evidence="7">Guanine insertion enzyme</fullName>
    </alternativeName>
    <alternativeName>
        <fullName evidence="7">tRNA-guanine transglycosylase</fullName>
    </alternativeName>
</protein>
<keyword evidence="7" id="KW-0479">Metal-binding</keyword>
<feature type="binding site" evidence="7">
    <location>
        <position position="189"/>
    </location>
    <ligand>
        <name>substrate</name>
    </ligand>
</feature>
<comment type="function">
    <text evidence="7">Catalyzes the base-exchange of a guanine (G) residue with the queuine precursor 7-aminomethyl-7-deazaguanine (PreQ1) at position 34 (anticodon wobble position) in tRNAs with GU(N) anticodons (tRNA-Asp, -Asn, -His and -Tyr). Catalysis occurs through a double-displacement mechanism. The nucleophile active site attacks the C1' of nucleotide 34 to detach the guanine base from the RNA, forming a covalent enzyme-RNA intermediate. The proton acceptor active site deprotonates the incoming PreQ1, allowing a nucleophilic attack on the C1' of the ribose to form the product. After dissociation, two additional enzymatic reactions on the tRNA convert PreQ1 to queuine (Q), resulting in the hypermodified nucleoside queuosine (7-(((4,5-cis-dihydroxy-2-cyclopenten-1-yl)amino)methyl)-7-deazaguanosine).</text>
</comment>
<dbReference type="HOGENOM" id="CLU_022060_0_1_7"/>
<feature type="region of interest" description="RNA binding" evidence="7">
    <location>
        <begin position="247"/>
        <end position="253"/>
    </location>
</feature>
<reference evidence="10 11" key="1">
    <citation type="submission" date="2008-05" db="EMBL/GenBank/DDBJ databases">
        <title>Complete sequence of chromosome of Geobacter lovleyi SZ.</title>
        <authorList>
            <consortium name="US DOE Joint Genome Institute"/>
            <person name="Lucas S."/>
            <person name="Copeland A."/>
            <person name="Lapidus A."/>
            <person name="Glavina del Rio T."/>
            <person name="Dalin E."/>
            <person name="Tice H."/>
            <person name="Bruce D."/>
            <person name="Goodwin L."/>
            <person name="Pitluck S."/>
            <person name="Chertkov O."/>
            <person name="Meincke L."/>
            <person name="Brettin T."/>
            <person name="Detter J.C."/>
            <person name="Han C."/>
            <person name="Tapia R."/>
            <person name="Kuske C.R."/>
            <person name="Schmutz J."/>
            <person name="Larimer F."/>
            <person name="Land M."/>
            <person name="Hauser L."/>
            <person name="Kyrpides N."/>
            <person name="Mikhailova N."/>
            <person name="Sung Y."/>
            <person name="Fletcher K.E."/>
            <person name="Ritalahti K.M."/>
            <person name="Loeffler F.E."/>
            <person name="Richardson P."/>
        </authorList>
    </citation>
    <scope>NUCLEOTIDE SEQUENCE [LARGE SCALE GENOMIC DNA]</scope>
    <source>
        <strain evidence="11">ATCC BAA-1151 / DSM 17278 / SZ</strain>
    </source>
</reference>
<keyword evidence="5 7" id="KW-0671">Queuosine biosynthesis</keyword>
<keyword evidence="11" id="KW-1185">Reference proteome</keyword>
<feature type="active site" description="Proton acceptor" evidence="7">
    <location>
        <position position="93"/>
    </location>
</feature>
<keyword evidence="7" id="KW-0862">Zinc</keyword>
<dbReference type="EC" id="2.4.2.29" evidence="7"/>
<dbReference type="InterPro" id="IPR002616">
    <property type="entry name" value="tRNA_ribo_trans-like"/>
</dbReference>
<dbReference type="Proteomes" id="UP000002420">
    <property type="component" value="Chromosome"/>
</dbReference>
<feature type="binding site" evidence="7">
    <location>
        <position position="147"/>
    </location>
    <ligand>
        <name>substrate</name>
    </ligand>
</feature>
<evidence type="ECO:0000256" key="5">
    <source>
        <dbReference type="ARBA" id="ARBA00022785"/>
    </source>
</evidence>